<sequence>MDAATRERRYRAITRTSVVAGVANLFLGIFKIGAGIVGQSYALIVDGIHSLSDLLSDFVVWFVGRKATRAPDLEHPYGHARYETVVTLVLGIALAVVAISITYDAVRRLFEPDTLLIPGVIALWAAALSILIKEALYWYTLKAGEKVGSTMLRANAWHHRTDAISSVVVLVGVAGSIAGLNYLDAVSAILVALMIAKIAWDLVWEAIRELVDTGLSRERLAKVQDTIRAVPGVRDVHMLRTRKLGGQAAADVHVLVDPRLSVSEGHMISQIVEDRLKARIDEIIDVTVHIDPEDDEDGSRSVGLPPRAEALDHLARRWASIPAAASRQRIVLHYLDGRIQVEVYFPLSAYSGRETDAQRLADDLSRALISEPVFERVTIYFGGDAH</sequence>
<protein>
    <submittedName>
        <fullName evidence="12">Cation diffusion facilitator family transporter</fullName>
    </submittedName>
</protein>
<dbReference type="InterPro" id="IPR027469">
    <property type="entry name" value="Cation_efflux_TMD_sf"/>
</dbReference>
<name>A0ABV4BDX7_9GAMM</name>
<evidence type="ECO:0000256" key="3">
    <source>
        <dbReference type="ARBA" id="ARBA00022448"/>
    </source>
</evidence>
<evidence type="ECO:0000256" key="8">
    <source>
        <dbReference type="ARBA" id="ARBA00023136"/>
    </source>
</evidence>
<dbReference type="InterPro" id="IPR036837">
    <property type="entry name" value="Cation_efflux_CTD_sf"/>
</dbReference>
<keyword evidence="4" id="KW-0408">Iron</keyword>
<keyword evidence="13" id="KW-1185">Reference proteome</keyword>
<keyword evidence="3" id="KW-0813">Transport</keyword>
<feature type="domain" description="Cation efflux protein cytoplasmic" evidence="11">
    <location>
        <begin position="216"/>
        <end position="293"/>
    </location>
</feature>
<dbReference type="InterPro" id="IPR058533">
    <property type="entry name" value="Cation_efflux_TM"/>
</dbReference>
<comment type="subcellular location">
    <subcellularLocation>
        <location evidence="1">Membrane</location>
        <topology evidence="1">Multi-pass membrane protein</topology>
    </subcellularLocation>
</comment>
<keyword evidence="5 9" id="KW-0812">Transmembrane</keyword>
<evidence type="ECO:0000313" key="13">
    <source>
        <dbReference type="Proteomes" id="UP001564408"/>
    </source>
</evidence>
<feature type="domain" description="Cation efflux protein transmembrane" evidence="10">
    <location>
        <begin position="18"/>
        <end position="211"/>
    </location>
</feature>
<comment type="similarity">
    <text evidence="2">Belongs to the cation diffusion facilitator (CDF) transporter (TC 2.A.4) family. FieF subfamily.</text>
</comment>
<feature type="transmembrane region" description="Helical" evidence="9">
    <location>
        <begin position="115"/>
        <end position="140"/>
    </location>
</feature>
<dbReference type="InterPro" id="IPR027470">
    <property type="entry name" value="Cation_efflux_CTD"/>
</dbReference>
<dbReference type="Gene3D" id="3.30.70.1350">
    <property type="entry name" value="Cation efflux protein, cytoplasmic domain"/>
    <property type="match status" value="1"/>
</dbReference>
<evidence type="ECO:0000259" key="11">
    <source>
        <dbReference type="Pfam" id="PF16916"/>
    </source>
</evidence>
<evidence type="ECO:0000313" key="12">
    <source>
        <dbReference type="EMBL" id="MEY6432726.1"/>
    </source>
</evidence>
<keyword evidence="4" id="KW-0410">Iron transport</keyword>
<gene>
    <name evidence="12" type="ORF">ABC977_09945</name>
</gene>
<dbReference type="Gene3D" id="1.20.1510.10">
    <property type="entry name" value="Cation efflux protein transmembrane domain"/>
    <property type="match status" value="1"/>
</dbReference>
<dbReference type="SUPFAM" id="SSF161111">
    <property type="entry name" value="Cation efflux protein transmembrane domain-like"/>
    <property type="match status" value="1"/>
</dbReference>
<evidence type="ECO:0000256" key="6">
    <source>
        <dbReference type="ARBA" id="ARBA00022906"/>
    </source>
</evidence>
<proteinExistence type="inferred from homology"/>
<evidence type="ECO:0000256" key="9">
    <source>
        <dbReference type="SAM" id="Phobius"/>
    </source>
</evidence>
<dbReference type="InterPro" id="IPR002524">
    <property type="entry name" value="Cation_efflux"/>
</dbReference>
<dbReference type="NCBIfam" id="TIGR01297">
    <property type="entry name" value="CDF"/>
    <property type="match status" value="1"/>
</dbReference>
<feature type="transmembrane region" description="Helical" evidence="9">
    <location>
        <begin position="85"/>
        <end position="103"/>
    </location>
</feature>
<evidence type="ECO:0000256" key="2">
    <source>
        <dbReference type="ARBA" id="ARBA00010212"/>
    </source>
</evidence>
<dbReference type="SUPFAM" id="SSF160240">
    <property type="entry name" value="Cation efflux protein cytoplasmic domain-like"/>
    <property type="match status" value="1"/>
</dbReference>
<accession>A0ABV4BDX7</accession>
<keyword evidence="6" id="KW-0406">Ion transport</keyword>
<dbReference type="RefSeq" id="WP_369667112.1">
    <property type="nucleotide sequence ID" value="NZ_JBDKXB010000011.1"/>
</dbReference>
<feature type="transmembrane region" description="Helical" evidence="9">
    <location>
        <begin position="186"/>
        <end position="207"/>
    </location>
</feature>
<dbReference type="Proteomes" id="UP001564408">
    <property type="component" value="Unassembled WGS sequence"/>
</dbReference>
<dbReference type="PANTHER" id="PTHR43840">
    <property type="entry name" value="MITOCHONDRIAL METAL TRANSPORTER 1-RELATED"/>
    <property type="match status" value="1"/>
</dbReference>
<dbReference type="Pfam" id="PF16916">
    <property type="entry name" value="ZT_dimer"/>
    <property type="match status" value="1"/>
</dbReference>
<dbReference type="PANTHER" id="PTHR43840:SF15">
    <property type="entry name" value="MITOCHONDRIAL METAL TRANSPORTER 1-RELATED"/>
    <property type="match status" value="1"/>
</dbReference>
<reference evidence="12 13" key="1">
    <citation type="submission" date="2024-05" db="EMBL/GenBank/DDBJ databases">
        <title>Genome Sequence and Characterization of the New Strain Purple Sulfur Bacterium of Genus Thioalkalicoccus.</title>
        <authorList>
            <person name="Bryantseva I.A."/>
            <person name="Kyndt J.A."/>
            <person name="Imhoff J.F."/>
        </authorList>
    </citation>
    <scope>NUCLEOTIDE SEQUENCE [LARGE SCALE GENOMIC DNA]</scope>
    <source>
        <strain evidence="12 13">Um2</strain>
    </source>
</reference>
<keyword evidence="8 9" id="KW-0472">Membrane</keyword>
<dbReference type="EMBL" id="JBDKXB010000011">
    <property type="protein sequence ID" value="MEY6432726.1"/>
    <property type="molecule type" value="Genomic_DNA"/>
</dbReference>
<keyword evidence="6" id="KW-0864">Zinc transport</keyword>
<evidence type="ECO:0000259" key="10">
    <source>
        <dbReference type="Pfam" id="PF01545"/>
    </source>
</evidence>
<feature type="transmembrane region" description="Helical" evidence="9">
    <location>
        <begin position="12"/>
        <end position="34"/>
    </location>
</feature>
<dbReference type="InterPro" id="IPR050291">
    <property type="entry name" value="CDF_Transporter"/>
</dbReference>
<organism evidence="12 13">
    <name type="scientific">Thioalkalicoccus limnaeus</name>
    <dbReference type="NCBI Taxonomy" id="120681"/>
    <lineage>
        <taxon>Bacteria</taxon>
        <taxon>Pseudomonadati</taxon>
        <taxon>Pseudomonadota</taxon>
        <taxon>Gammaproteobacteria</taxon>
        <taxon>Chromatiales</taxon>
        <taxon>Chromatiaceae</taxon>
        <taxon>Thioalkalicoccus</taxon>
    </lineage>
</organism>
<evidence type="ECO:0000256" key="4">
    <source>
        <dbReference type="ARBA" id="ARBA00022496"/>
    </source>
</evidence>
<keyword evidence="7 9" id="KW-1133">Transmembrane helix</keyword>
<evidence type="ECO:0000256" key="7">
    <source>
        <dbReference type="ARBA" id="ARBA00022989"/>
    </source>
</evidence>
<keyword evidence="6" id="KW-0862">Zinc</keyword>
<feature type="transmembrane region" description="Helical" evidence="9">
    <location>
        <begin position="161"/>
        <end position="180"/>
    </location>
</feature>
<comment type="caution">
    <text evidence="12">The sequence shown here is derived from an EMBL/GenBank/DDBJ whole genome shotgun (WGS) entry which is preliminary data.</text>
</comment>
<dbReference type="Pfam" id="PF01545">
    <property type="entry name" value="Cation_efflux"/>
    <property type="match status" value="1"/>
</dbReference>
<evidence type="ECO:0000256" key="5">
    <source>
        <dbReference type="ARBA" id="ARBA00022692"/>
    </source>
</evidence>
<evidence type="ECO:0000256" key="1">
    <source>
        <dbReference type="ARBA" id="ARBA00004141"/>
    </source>
</evidence>